<accession>A0A4P2QDJ2</accession>
<feature type="chain" id="PRO_5020389623" description="Secreted protein" evidence="1">
    <location>
        <begin position="27"/>
        <end position="245"/>
    </location>
</feature>
<proteinExistence type="predicted"/>
<evidence type="ECO:0000313" key="2">
    <source>
        <dbReference type="EMBL" id="AUX27850.1"/>
    </source>
</evidence>
<organism evidence="2 3">
    <name type="scientific">Sorangium cellulosum</name>
    <name type="common">Polyangium cellulosum</name>
    <dbReference type="NCBI Taxonomy" id="56"/>
    <lineage>
        <taxon>Bacteria</taxon>
        <taxon>Pseudomonadati</taxon>
        <taxon>Myxococcota</taxon>
        <taxon>Polyangia</taxon>
        <taxon>Polyangiales</taxon>
        <taxon>Polyangiaceae</taxon>
        <taxon>Sorangium</taxon>
    </lineage>
</organism>
<reference evidence="2 3" key="1">
    <citation type="submission" date="2015-09" db="EMBL/GenBank/DDBJ databases">
        <title>Sorangium comparison.</title>
        <authorList>
            <person name="Zaburannyi N."/>
            <person name="Bunk B."/>
            <person name="Overmann J."/>
            <person name="Mueller R."/>
        </authorList>
    </citation>
    <scope>NUCLEOTIDE SEQUENCE [LARGE SCALE GENOMIC DNA]</scope>
    <source>
        <strain evidence="2 3">So ceGT47</strain>
    </source>
</reference>
<name>A0A4P2QDJ2_SORCE</name>
<dbReference type="Proteomes" id="UP000295781">
    <property type="component" value="Chromosome"/>
</dbReference>
<gene>
    <name evidence="2" type="ORF">SOCEGT47_084480</name>
</gene>
<keyword evidence="1" id="KW-0732">Signal</keyword>
<dbReference type="RefSeq" id="WP_129356310.1">
    <property type="nucleotide sequence ID" value="NZ_CP012670.1"/>
</dbReference>
<sequence length="245" mass="26813">MRWIDALRRWAVVGVVFCVTALSAGAATASEGTCAPDSTFRGWTLAEWMREYIERYVAGDVGGSSRGVTLMPLPVGEPEGEGSGTSSDPVRLVGSLDVTLRGTSWFAVPISAWVGETYNNELPDDAPFSRSVFTMSNVLVTLDGRPIIDSATDDLSRYYFGPEYFEPPLFYDEPTSSGAIGVIFFQGLGFVHGPLRRGEHTLHLQSEFIAYVPDYYGEGMDLDIGIQYDNTWNITVAAHGGTWLE</sequence>
<feature type="signal peptide" evidence="1">
    <location>
        <begin position="1"/>
        <end position="26"/>
    </location>
</feature>
<evidence type="ECO:0008006" key="4">
    <source>
        <dbReference type="Google" id="ProtNLM"/>
    </source>
</evidence>
<protein>
    <recommendedName>
        <fullName evidence="4">Secreted protein</fullName>
    </recommendedName>
</protein>
<dbReference type="AlphaFoldDB" id="A0A4P2QDJ2"/>
<evidence type="ECO:0000256" key="1">
    <source>
        <dbReference type="SAM" id="SignalP"/>
    </source>
</evidence>
<evidence type="ECO:0000313" key="3">
    <source>
        <dbReference type="Proteomes" id="UP000295781"/>
    </source>
</evidence>
<dbReference type="EMBL" id="CP012670">
    <property type="protein sequence ID" value="AUX27850.1"/>
    <property type="molecule type" value="Genomic_DNA"/>
</dbReference>